<evidence type="ECO:0000313" key="2">
    <source>
        <dbReference type="EMBL" id="KAI1612671.1"/>
    </source>
</evidence>
<keyword evidence="3" id="KW-1185">Reference proteome</keyword>
<dbReference type="EMBL" id="MU404354">
    <property type="protein sequence ID" value="KAI1612671.1"/>
    <property type="molecule type" value="Genomic_DNA"/>
</dbReference>
<name>A0AAN6DU96_9EURO</name>
<evidence type="ECO:0000313" key="3">
    <source>
        <dbReference type="Proteomes" id="UP001203852"/>
    </source>
</evidence>
<comment type="caution">
    <text evidence="2">The sequence shown here is derived from an EMBL/GenBank/DDBJ whole genome shotgun (WGS) entry which is preliminary data.</text>
</comment>
<reference evidence="2" key="1">
    <citation type="journal article" date="2022" name="bioRxiv">
        <title>Deciphering the potential niche of two novel black yeast fungi from a biological soil crust based on their genomes, phenotypes, and melanin regulation.</title>
        <authorList>
            <consortium name="DOE Joint Genome Institute"/>
            <person name="Carr E.C."/>
            <person name="Barton Q."/>
            <person name="Grambo S."/>
            <person name="Sullivan M."/>
            <person name="Renfro C.M."/>
            <person name="Kuo A."/>
            <person name="Pangilinan J."/>
            <person name="Lipzen A."/>
            <person name="Keymanesh K."/>
            <person name="Savage E."/>
            <person name="Barry K."/>
            <person name="Grigoriev I.V."/>
            <person name="Riekhof W.R."/>
            <person name="Harris S.S."/>
        </authorList>
    </citation>
    <scope>NUCLEOTIDE SEQUENCE</scope>
    <source>
        <strain evidence="2">JF 03-4F</strain>
    </source>
</reference>
<dbReference type="AlphaFoldDB" id="A0AAN6DU96"/>
<accession>A0AAN6DU96</accession>
<feature type="transmembrane region" description="Helical" evidence="1">
    <location>
        <begin position="39"/>
        <end position="59"/>
    </location>
</feature>
<keyword evidence="1" id="KW-1133">Transmembrane helix</keyword>
<organism evidence="2 3">
    <name type="scientific">Exophiala viscosa</name>
    <dbReference type="NCBI Taxonomy" id="2486360"/>
    <lineage>
        <taxon>Eukaryota</taxon>
        <taxon>Fungi</taxon>
        <taxon>Dikarya</taxon>
        <taxon>Ascomycota</taxon>
        <taxon>Pezizomycotina</taxon>
        <taxon>Eurotiomycetes</taxon>
        <taxon>Chaetothyriomycetidae</taxon>
        <taxon>Chaetothyriales</taxon>
        <taxon>Herpotrichiellaceae</taxon>
        <taxon>Exophiala</taxon>
    </lineage>
</organism>
<gene>
    <name evidence="2" type="ORF">EDD36DRAFT_464825</name>
</gene>
<evidence type="ECO:0000256" key="1">
    <source>
        <dbReference type="SAM" id="Phobius"/>
    </source>
</evidence>
<keyword evidence="1" id="KW-0812">Transmembrane</keyword>
<feature type="transmembrane region" description="Helical" evidence="1">
    <location>
        <begin position="71"/>
        <end position="90"/>
    </location>
</feature>
<feature type="transmembrane region" description="Helical" evidence="1">
    <location>
        <begin position="102"/>
        <end position="123"/>
    </location>
</feature>
<sequence length="156" mass="17242">MDAMFIVACARRKINNLDGRLTTSPDVDWTSGRFAGATVLYLLWGIVYASYLISANWVVGALSNDPARCAMYSGFAKGTASLGLCICFILDTKNVTYMTQVIMQFVLYGIGSLALIYMIIYHVKDTNYFLEEHDIVPTHVVEEAAAKSHEGLRPST</sequence>
<proteinExistence type="predicted"/>
<protein>
    <submittedName>
        <fullName evidence="2">Uncharacterized protein</fullName>
    </submittedName>
</protein>
<keyword evidence="1" id="KW-0472">Membrane</keyword>
<dbReference type="Proteomes" id="UP001203852">
    <property type="component" value="Unassembled WGS sequence"/>
</dbReference>